<reference evidence="3" key="2">
    <citation type="submission" date="2021-09" db="EMBL/GenBank/DDBJ databases">
        <authorList>
            <person name="Jia N."/>
            <person name="Wang J."/>
            <person name="Shi W."/>
            <person name="Du L."/>
            <person name="Sun Y."/>
            <person name="Zhan W."/>
            <person name="Jiang J."/>
            <person name="Wang Q."/>
            <person name="Zhang B."/>
            <person name="Ji P."/>
            <person name="Sakyi L.B."/>
            <person name="Cui X."/>
            <person name="Yuan T."/>
            <person name="Jiang B."/>
            <person name="Yang W."/>
            <person name="Lam T.T.-Y."/>
            <person name="Chang Q."/>
            <person name="Ding S."/>
            <person name="Wang X."/>
            <person name="Zhu J."/>
            <person name="Ruan X."/>
            <person name="Zhao L."/>
            <person name="Wei J."/>
            <person name="Que T."/>
            <person name="Du C."/>
            <person name="Cheng J."/>
            <person name="Dai P."/>
            <person name="Han X."/>
            <person name="Huang E."/>
            <person name="Gao Y."/>
            <person name="Liu J."/>
            <person name="Shao H."/>
            <person name="Ye R."/>
            <person name="Li L."/>
            <person name="Wei W."/>
            <person name="Wang X."/>
            <person name="Wang C."/>
            <person name="Huo Q."/>
            <person name="Li W."/>
            <person name="Guo W."/>
            <person name="Chen H."/>
            <person name="Chen S."/>
            <person name="Zhou L."/>
            <person name="Zhou L."/>
            <person name="Ni X."/>
            <person name="Tian J."/>
            <person name="Zhou Y."/>
            <person name="Sheng Y."/>
            <person name="Liu T."/>
            <person name="Pan Y."/>
            <person name="Xia L."/>
            <person name="Li J."/>
            <person name="Zhao F."/>
            <person name="Cao W."/>
        </authorList>
    </citation>
    <scope>NUCLEOTIDE SEQUENCE</scope>
    <source>
        <strain evidence="3">Rmic-2018</strain>
        <tissue evidence="3">Larvae</tissue>
    </source>
</reference>
<dbReference type="Proteomes" id="UP000821866">
    <property type="component" value="Chromosome 4"/>
</dbReference>
<name>A0A9J6DYV9_RHIMP</name>
<feature type="coiled-coil region" evidence="1">
    <location>
        <begin position="182"/>
        <end position="209"/>
    </location>
</feature>
<evidence type="ECO:0000256" key="1">
    <source>
        <dbReference type="SAM" id="Coils"/>
    </source>
</evidence>
<evidence type="ECO:0000313" key="3">
    <source>
        <dbReference type="EMBL" id="KAH8027049.1"/>
    </source>
</evidence>
<sequence>MLAAPPAQRNAYQRIVTTSRLPQLPRDTYRIIVRPRNGLDVTKVSQIPFEQALAMAAALAPAEIEEDTICPNGTQNIYVVCTSHKKNACAYVKAQQVRLGDFTYLVSVYPAPPDDTCKGVTRGVDCGRGRSVTPAAQRRKSRARSRGRSVSGRRFQEELTWADRVKEKTPKPIKVMWSASPEHGEKSEIEQLRQDIASLKAELRKKKAA</sequence>
<feature type="compositionally biased region" description="Basic residues" evidence="2">
    <location>
        <begin position="137"/>
        <end position="147"/>
    </location>
</feature>
<accession>A0A9J6DYV9</accession>
<evidence type="ECO:0000256" key="2">
    <source>
        <dbReference type="SAM" id="MobiDB-lite"/>
    </source>
</evidence>
<evidence type="ECO:0000313" key="4">
    <source>
        <dbReference type="Proteomes" id="UP000821866"/>
    </source>
</evidence>
<reference evidence="3" key="1">
    <citation type="journal article" date="2020" name="Cell">
        <title>Large-Scale Comparative Analyses of Tick Genomes Elucidate Their Genetic Diversity and Vector Capacities.</title>
        <authorList>
            <consortium name="Tick Genome and Microbiome Consortium (TIGMIC)"/>
            <person name="Jia N."/>
            <person name="Wang J."/>
            <person name="Shi W."/>
            <person name="Du L."/>
            <person name="Sun Y."/>
            <person name="Zhan W."/>
            <person name="Jiang J.F."/>
            <person name="Wang Q."/>
            <person name="Zhang B."/>
            <person name="Ji P."/>
            <person name="Bell-Sakyi L."/>
            <person name="Cui X.M."/>
            <person name="Yuan T.T."/>
            <person name="Jiang B.G."/>
            <person name="Yang W.F."/>
            <person name="Lam T.T."/>
            <person name="Chang Q.C."/>
            <person name="Ding S.J."/>
            <person name="Wang X.J."/>
            <person name="Zhu J.G."/>
            <person name="Ruan X.D."/>
            <person name="Zhao L."/>
            <person name="Wei J.T."/>
            <person name="Ye R.Z."/>
            <person name="Que T.C."/>
            <person name="Du C.H."/>
            <person name="Zhou Y.H."/>
            <person name="Cheng J.X."/>
            <person name="Dai P.F."/>
            <person name="Guo W.B."/>
            <person name="Han X.H."/>
            <person name="Huang E.J."/>
            <person name="Li L.F."/>
            <person name="Wei W."/>
            <person name="Gao Y.C."/>
            <person name="Liu J.Z."/>
            <person name="Shao H.Z."/>
            <person name="Wang X."/>
            <person name="Wang C.C."/>
            <person name="Yang T.C."/>
            <person name="Huo Q.B."/>
            <person name="Li W."/>
            <person name="Chen H.Y."/>
            <person name="Chen S.E."/>
            <person name="Zhou L.G."/>
            <person name="Ni X.B."/>
            <person name="Tian J.H."/>
            <person name="Sheng Y."/>
            <person name="Liu T."/>
            <person name="Pan Y.S."/>
            <person name="Xia L.Y."/>
            <person name="Li J."/>
            <person name="Zhao F."/>
            <person name="Cao W.C."/>
        </authorList>
    </citation>
    <scope>NUCLEOTIDE SEQUENCE</scope>
    <source>
        <strain evidence="3">Rmic-2018</strain>
    </source>
</reference>
<gene>
    <name evidence="3" type="ORF">HPB51_001945</name>
</gene>
<dbReference type="EMBL" id="JABSTU010000006">
    <property type="protein sequence ID" value="KAH8027049.1"/>
    <property type="molecule type" value="Genomic_DNA"/>
</dbReference>
<keyword evidence="1" id="KW-0175">Coiled coil</keyword>
<proteinExistence type="predicted"/>
<keyword evidence="4" id="KW-1185">Reference proteome</keyword>
<protein>
    <submittedName>
        <fullName evidence="3">Uncharacterized protein</fullName>
    </submittedName>
</protein>
<feature type="region of interest" description="Disordered" evidence="2">
    <location>
        <begin position="129"/>
        <end position="153"/>
    </location>
</feature>
<organism evidence="3 4">
    <name type="scientific">Rhipicephalus microplus</name>
    <name type="common">Cattle tick</name>
    <name type="synonym">Boophilus microplus</name>
    <dbReference type="NCBI Taxonomy" id="6941"/>
    <lineage>
        <taxon>Eukaryota</taxon>
        <taxon>Metazoa</taxon>
        <taxon>Ecdysozoa</taxon>
        <taxon>Arthropoda</taxon>
        <taxon>Chelicerata</taxon>
        <taxon>Arachnida</taxon>
        <taxon>Acari</taxon>
        <taxon>Parasitiformes</taxon>
        <taxon>Ixodida</taxon>
        <taxon>Ixodoidea</taxon>
        <taxon>Ixodidae</taxon>
        <taxon>Rhipicephalinae</taxon>
        <taxon>Rhipicephalus</taxon>
        <taxon>Boophilus</taxon>
    </lineage>
</organism>
<comment type="caution">
    <text evidence="3">The sequence shown here is derived from an EMBL/GenBank/DDBJ whole genome shotgun (WGS) entry which is preliminary data.</text>
</comment>
<dbReference type="AlphaFoldDB" id="A0A9J6DYV9"/>